<organism evidence="7 8">
    <name type="scientific">Candidatus Acidianus copahuensis</name>
    <dbReference type="NCBI Taxonomy" id="1160895"/>
    <lineage>
        <taxon>Archaea</taxon>
        <taxon>Thermoproteota</taxon>
        <taxon>Thermoprotei</taxon>
        <taxon>Sulfolobales</taxon>
        <taxon>Sulfolobaceae</taxon>
        <taxon>Acidianus</taxon>
    </lineage>
</organism>
<feature type="transmembrane region" description="Helical" evidence="6">
    <location>
        <begin position="174"/>
        <end position="193"/>
    </location>
</feature>
<accession>A0A031LM67</accession>
<comment type="subcellular location">
    <subcellularLocation>
        <location evidence="1">Cell membrane</location>
        <topology evidence="1">Multi-pass membrane protein</topology>
    </subcellularLocation>
</comment>
<protein>
    <submittedName>
        <fullName evidence="7">Amino acid transporter</fullName>
    </submittedName>
</protein>
<dbReference type="GO" id="GO:0005886">
    <property type="term" value="C:plasma membrane"/>
    <property type="evidence" value="ECO:0007669"/>
    <property type="project" value="UniProtKB-SubCell"/>
</dbReference>
<feature type="transmembrane region" description="Helical" evidence="6">
    <location>
        <begin position="411"/>
        <end position="432"/>
    </location>
</feature>
<evidence type="ECO:0000256" key="6">
    <source>
        <dbReference type="SAM" id="Phobius"/>
    </source>
</evidence>
<name>A0A031LM67_9CREN</name>
<dbReference type="AlphaFoldDB" id="A0A031LM67"/>
<feature type="transmembrane region" description="Helical" evidence="6">
    <location>
        <begin position="49"/>
        <end position="72"/>
    </location>
</feature>
<sequence length="491" mass="54652">MEFIPGDNMGEAKWLKREVLHILDLIPLSTSSVAPTFSIAAAYGSMVAIMGPNAIMAVVVSFPLFLFSSFILRKLNRKSPHAGASYHWGMKFMGKKYGSFQFWVVTLAYFLSLPPIIIPAGEYTLDLLYRLGIITRMIEMSVFWDSIVGIFWAIFASIPLLLGAKPTARFTEVFLVMELIILSSFIVLGLISLPEHVINQFSWNWLFSISWISSLPTFLGLAATMVIVATILDGWEIDSYSSEESKKPHKWPGTSGIIGLVSVFIIYLITMPIMTIETPISALSVSVDPLARWASYVIPGFVWLMDIAVIASTASSLWLTAYILSRAWYAAGREGLMPSFFSKVNKYGSPSSAIIIMTIAEIAVQLLELTSPTILSFFVIMLSAAGTFLLMEFGIDALTSTFIFFKQRGNWFYKLISPITVTAMFLIISLGIVNSATVFGIPSLNYLIIVIAMLIPGIYFMSRSNKVKIIIPSYILNLEKQEMHKEQENSK</sequence>
<dbReference type="PIRSF" id="PIRSF006060">
    <property type="entry name" value="AA_transporter"/>
    <property type="match status" value="1"/>
</dbReference>
<reference evidence="7 8" key="1">
    <citation type="submission" date="2014-03" db="EMBL/GenBank/DDBJ databases">
        <title>Draft genome sequence of the novel thermoacidophilic archaea Acidianus copahuensis ALE1 strain, isolated from Copahue volcanic area in Neuquen Argentina.</title>
        <authorList>
            <person name="Urbieta M.S."/>
            <person name="Rascovan N."/>
            <person name="Castro C."/>
            <person name="Revale S."/>
            <person name="Giaveno M.A."/>
            <person name="Vazquez M.P."/>
            <person name="Donati E.R."/>
        </authorList>
    </citation>
    <scope>NUCLEOTIDE SEQUENCE [LARGE SCALE GENOMIC DNA]</scope>
    <source>
        <strain evidence="7 8">ALE1</strain>
    </source>
</reference>
<dbReference type="InterPro" id="IPR002293">
    <property type="entry name" value="AA/rel_permease1"/>
</dbReference>
<dbReference type="Pfam" id="PF13520">
    <property type="entry name" value="AA_permease_2"/>
    <property type="match status" value="1"/>
</dbReference>
<evidence type="ECO:0000256" key="2">
    <source>
        <dbReference type="ARBA" id="ARBA00022475"/>
    </source>
</evidence>
<dbReference type="PANTHER" id="PTHR42770:SF7">
    <property type="entry name" value="MEMBRANE PROTEIN"/>
    <property type="match status" value="1"/>
</dbReference>
<keyword evidence="8" id="KW-1185">Reference proteome</keyword>
<feature type="transmembrane region" description="Helical" evidence="6">
    <location>
        <begin position="205"/>
        <end position="232"/>
    </location>
</feature>
<keyword evidence="2" id="KW-1003">Cell membrane</keyword>
<dbReference type="GO" id="GO:0022857">
    <property type="term" value="F:transmembrane transporter activity"/>
    <property type="evidence" value="ECO:0007669"/>
    <property type="project" value="InterPro"/>
</dbReference>
<dbReference type="EMBL" id="JFZT01000057">
    <property type="protein sequence ID" value="EZQ01983.1"/>
    <property type="molecule type" value="Genomic_DNA"/>
</dbReference>
<dbReference type="RefSeq" id="WP_048100369.1">
    <property type="nucleotide sequence ID" value="NZ_JFZT01000057.1"/>
</dbReference>
<proteinExistence type="predicted"/>
<comment type="caution">
    <text evidence="7">The sequence shown here is derived from an EMBL/GenBank/DDBJ whole genome shotgun (WGS) entry which is preliminary data.</text>
</comment>
<feature type="transmembrane region" description="Helical" evidence="6">
    <location>
        <begin position="373"/>
        <end position="391"/>
    </location>
</feature>
<feature type="transmembrane region" description="Helical" evidence="6">
    <location>
        <begin position="100"/>
        <end position="121"/>
    </location>
</feature>
<dbReference type="Gene3D" id="1.20.1740.10">
    <property type="entry name" value="Amino acid/polyamine transporter I"/>
    <property type="match status" value="1"/>
</dbReference>
<evidence type="ECO:0000256" key="1">
    <source>
        <dbReference type="ARBA" id="ARBA00004651"/>
    </source>
</evidence>
<evidence type="ECO:0000256" key="5">
    <source>
        <dbReference type="ARBA" id="ARBA00023136"/>
    </source>
</evidence>
<feature type="transmembrane region" description="Helical" evidence="6">
    <location>
        <begin position="444"/>
        <end position="461"/>
    </location>
</feature>
<evidence type="ECO:0000256" key="3">
    <source>
        <dbReference type="ARBA" id="ARBA00022692"/>
    </source>
</evidence>
<evidence type="ECO:0000313" key="7">
    <source>
        <dbReference type="EMBL" id="EZQ01983.1"/>
    </source>
</evidence>
<feature type="transmembrane region" description="Helical" evidence="6">
    <location>
        <begin position="253"/>
        <end position="276"/>
    </location>
</feature>
<feature type="transmembrane region" description="Helical" evidence="6">
    <location>
        <begin position="344"/>
        <end position="367"/>
    </location>
</feature>
<feature type="transmembrane region" description="Helical" evidence="6">
    <location>
        <begin position="141"/>
        <end position="162"/>
    </location>
</feature>
<evidence type="ECO:0000313" key="8">
    <source>
        <dbReference type="Proteomes" id="UP000024332"/>
    </source>
</evidence>
<dbReference type="Proteomes" id="UP000024332">
    <property type="component" value="Unassembled WGS sequence"/>
</dbReference>
<dbReference type="InterPro" id="IPR050367">
    <property type="entry name" value="APC_superfamily"/>
</dbReference>
<feature type="transmembrane region" description="Helical" evidence="6">
    <location>
        <begin position="296"/>
        <end position="324"/>
    </location>
</feature>
<gene>
    <name evidence="7" type="ORF">CM19_10895</name>
</gene>
<keyword evidence="3 6" id="KW-0812">Transmembrane</keyword>
<dbReference type="STRING" id="1160895.CM19_10895"/>
<keyword evidence="4 6" id="KW-1133">Transmembrane helix</keyword>
<keyword evidence="5 6" id="KW-0472">Membrane</keyword>
<dbReference type="PANTHER" id="PTHR42770">
    <property type="entry name" value="AMINO ACID TRANSPORTER-RELATED"/>
    <property type="match status" value="1"/>
</dbReference>
<evidence type="ECO:0000256" key="4">
    <source>
        <dbReference type="ARBA" id="ARBA00022989"/>
    </source>
</evidence>